<keyword evidence="7 15" id="KW-0808">Transferase</keyword>
<evidence type="ECO:0000256" key="8">
    <source>
        <dbReference type="ARBA" id="ARBA00022741"/>
    </source>
</evidence>
<evidence type="ECO:0000256" key="6">
    <source>
        <dbReference type="ARBA" id="ARBA00022519"/>
    </source>
</evidence>
<keyword evidence="10 15" id="KW-0067">ATP-binding</keyword>
<name>A0ABS8CSD3_9RHOB</name>
<keyword evidence="11 15" id="KW-0448">Lipopolysaccharide biosynthesis</keyword>
<comment type="similarity">
    <text evidence="3 15">Belongs to the protein kinase superfamily. KdkA/RfaP family.</text>
</comment>
<organism evidence="16 17">
    <name type="scientific">Pseudogemmobacter faecipullorum</name>
    <dbReference type="NCBI Taxonomy" id="2755041"/>
    <lineage>
        <taxon>Bacteria</taxon>
        <taxon>Pseudomonadati</taxon>
        <taxon>Pseudomonadota</taxon>
        <taxon>Alphaproteobacteria</taxon>
        <taxon>Rhodobacterales</taxon>
        <taxon>Paracoccaceae</taxon>
        <taxon>Pseudogemmobacter</taxon>
    </lineage>
</organism>
<dbReference type="Gene3D" id="1.10.510.10">
    <property type="entry name" value="Transferase(Phosphotransferase) domain 1"/>
    <property type="match status" value="1"/>
</dbReference>
<sequence>MAIRTIREKGATLWFDDQLLQAAEPRLFDLAWLQAEGHLSGSSAGRNQAWFLCYRGLDLVWRHFWRGGLIGRINPDLYLRLPAEQSRAVLEFRLLDWMRGEGLPVPRPVLARYQPAGLFYRADLITERIPAARTLAEILAGGAIAPQLWAEIGAVIAQMHGKGVHHSDLNCRNILLDAADKVWLIDFDKCERRPAGPWAAENLARLHRSLLKEQGKVPGLHWGEADWQALKLGYTAALRSERSCPK</sequence>
<dbReference type="SUPFAM" id="SSF56112">
    <property type="entry name" value="Protein kinase-like (PK-like)"/>
    <property type="match status" value="1"/>
</dbReference>
<comment type="catalytic activity">
    <reaction evidence="14 15">
        <text>an alpha-Kdo-(2-&gt;6)-lipid IVA + ATP = a 4-O-phospho-alpha-Kdo-(2-&gt;6)-lipid IVA + ADP + H(+)</text>
        <dbReference type="Rhea" id="RHEA:74271"/>
        <dbReference type="ChEBI" id="CHEBI:15378"/>
        <dbReference type="ChEBI" id="CHEBI:30616"/>
        <dbReference type="ChEBI" id="CHEBI:176428"/>
        <dbReference type="ChEBI" id="CHEBI:193140"/>
        <dbReference type="ChEBI" id="CHEBI:456216"/>
        <dbReference type="EC" id="2.7.1.166"/>
    </reaction>
</comment>
<evidence type="ECO:0000313" key="17">
    <source>
        <dbReference type="Proteomes" id="UP001198571"/>
    </source>
</evidence>
<keyword evidence="5 15" id="KW-1003">Cell membrane</keyword>
<evidence type="ECO:0000256" key="1">
    <source>
        <dbReference type="ARBA" id="ARBA00004515"/>
    </source>
</evidence>
<evidence type="ECO:0000256" key="10">
    <source>
        <dbReference type="ARBA" id="ARBA00022840"/>
    </source>
</evidence>
<dbReference type="NCBIfam" id="NF002475">
    <property type="entry name" value="PRK01723.1"/>
    <property type="match status" value="1"/>
</dbReference>
<evidence type="ECO:0000256" key="13">
    <source>
        <dbReference type="ARBA" id="ARBA00029511"/>
    </source>
</evidence>
<evidence type="ECO:0000256" key="11">
    <source>
        <dbReference type="ARBA" id="ARBA00022985"/>
    </source>
</evidence>
<evidence type="ECO:0000256" key="5">
    <source>
        <dbReference type="ARBA" id="ARBA00022475"/>
    </source>
</evidence>
<evidence type="ECO:0000313" key="16">
    <source>
        <dbReference type="EMBL" id="MCB5412314.1"/>
    </source>
</evidence>
<feature type="active site" evidence="15">
    <location>
        <position position="168"/>
    </location>
</feature>
<keyword evidence="6 15" id="KW-0997">Cell inner membrane</keyword>
<evidence type="ECO:0000256" key="2">
    <source>
        <dbReference type="ARBA" id="ARBA00004713"/>
    </source>
</evidence>
<evidence type="ECO:0000256" key="15">
    <source>
        <dbReference type="HAMAP-Rule" id="MF_00521"/>
    </source>
</evidence>
<dbReference type="HAMAP" id="MF_00521">
    <property type="entry name" value="KDO_kinase"/>
    <property type="match status" value="1"/>
</dbReference>
<protein>
    <recommendedName>
        <fullName evidence="13 15">3-deoxy-D-manno-octulosonic acid kinase</fullName>
        <shortName evidence="15">Kdo kinase</shortName>
        <ecNumber evidence="4 15">2.7.1.166</ecNumber>
    </recommendedName>
</protein>
<reference evidence="16 17" key="1">
    <citation type="submission" date="2020-07" db="EMBL/GenBank/DDBJ databases">
        <title>Pseudogemmobacter sp. nov., isolated from poultry manure in Taiwan.</title>
        <authorList>
            <person name="Lin S.-Y."/>
            <person name="Tang Y.-S."/>
            <person name="Young C.-C."/>
        </authorList>
    </citation>
    <scope>NUCLEOTIDE SEQUENCE [LARGE SCALE GENOMIC DNA]</scope>
    <source>
        <strain evidence="16 17">CC-YST710</strain>
    </source>
</reference>
<keyword evidence="8 15" id="KW-0547">Nucleotide-binding</keyword>
<comment type="function">
    <text evidence="15">Catalyzes the ATP-dependent phosphorylation of the 3-deoxy-D-manno-octulosonic acid (Kdo) residue in Kdo-lipid IV(A) at the 4-OH position.</text>
</comment>
<accession>A0ABS8CSD3</accession>
<dbReference type="RefSeq" id="WP_226937737.1">
    <property type="nucleotide sequence ID" value="NZ_JACDXX010000041.1"/>
</dbReference>
<evidence type="ECO:0000256" key="12">
    <source>
        <dbReference type="ARBA" id="ARBA00023136"/>
    </source>
</evidence>
<dbReference type="GO" id="GO:0016301">
    <property type="term" value="F:kinase activity"/>
    <property type="evidence" value="ECO:0007669"/>
    <property type="project" value="UniProtKB-KW"/>
</dbReference>
<gene>
    <name evidence="15" type="primary">kdkA</name>
    <name evidence="16" type="ORF">H0485_20295</name>
</gene>
<dbReference type="Proteomes" id="UP001198571">
    <property type="component" value="Unassembled WGS sequence"/>
</dbReference>
<evidence type="ECO:0000256" key="4">
    <source>
        <dbReference type="ARBA" id="ARBA00011988"/>
    </source>
</evidence>
<proteinExistence type="inferred from homology"/>
<evidence type="ECO:0000256" key="7">
    <source>
        <dbReference type="ARBA" id="ARBA00022679"/>
    </source>
</evidence>
<keyword evidence="17" id="KW-1185">Reference proteome</keyword>
<evidence type="ECO:0000256" key="14">
    <source>
        <dbReference type="ARBA" id="ARBA00034417"/>
    </source>
</evidence>
<evidence type="ECO:0000256" key="9">
    <source>
        <dbReference type="ARBA" id="ARBA00022777"/>
    </source>
</evidence>
<dbReference type="InterPro" id="IPR011009">
    <property type="entry name" value="Kinase-like_dom_sf"/>
</dbReference>
<dbReference type="InterPro" id="IPR022826">
    <property type="entry name" value="KDO_kinase"/>
</dbReference>
<evidence type="ECO:0000256" key="3">
    <source>
        <dbReference type="ARBA" id="ARBA00010327"/>
    </source>
</evidence>
<comment type="subcellular location">
    <subcellularLocation>
        <location evidence="1 15">Cell inner membrane</location>
        <topology evidence="1 15">Peripheral membrane protein</topology>
        <orientation evidence="1 15">Cytoplasmic side</orientation>
    </subcellularLocation>
</comment>
<dbReference type="EMBL" id="JACDXX010000041">
    <property type="protein sequence ID" value="MCB5412314.1"/>
    <property type="molecule type" value="Genomic_DNA"/>
</dbReference>
<dbReference type="Pfam" id="PF06293">
    <property type="entry name" value="Kdo"/>
    <property type="match status" value="1"/>
</dbReference>
<keyword evidence="12 15" id="KW-0472">Membrane</keyword>
<keyword evidence="9 15" id="KW-0418">Kinase</keyword>
<comment type="caution">
    <text evidence="16">The sequence shown here is derived from an EMBL/GenBank/DDBJ whole genome shotgun (WGS) entry which is preliminary data.</text>
</comment>
<comment type="pathway">
    <text evidence="2 15">Bacterial outer membrane biogenesis; LPS core biosynthesis.</text>
</comment>
<dbReference type="EC" id="2.7.1.166" evidence="4 15"/>